<dbReference type="SUPFAM" id="SSF47473">
    <property type="entry name" value="EF-hand"/>
    <property type="match status" value="1"/>
</dbReference>
<name>A5APL7_VITVI</name>
<feature type="domain" description="EF-hand" evidence="5">
    <location>
        <begin position="103"/>
        <end position="129"/>
    </location>
</feature>
<dbReference type="PROSITE" id="PS00018">
    <property type="entry name" value="EF_HAND_1"/>
    <property type="match status" value="2"/>
</dbReference>
<dbReference type="FunFam" id="1.10.238.10:FF:000237">
    <property type="entry name" value="Calcium-binding protein CML38"/>
    <property type="match status" value="1"/>
</dbReference>
<dbReference type="Gene3D" id="1.10.238.10">
    <property type="entry name" value="EF-hand"/>
    <property type="match status" value="2"/>
</dbReference>
<dbReference type="ExpressionAtlas" id="A5APL7">
    <property type="expression patterns" value="baseline and differential"/>
</dbReference>
<dbReference type="GO" id="GO:0005509">
    <property type="term" value="F:calcium ion binding"/>
    <property type="evidence" value="ECO:0007669"/>
    <property type="project" value="InterPro"/>
</dbReference>
<evidence type="ECO:0000256" key="4">
    <source>
        <dbReference type="ARBA" id="ARBA00057710"/>
    </source>
</evidence>
<dbReference type="InterPro" id="IPR018247">
    <property type="entry name" value="EF_Hand_1_Ca_BS"/>
</dbReference>
<dbReference type="SMART" id="SM00054">
    <property type="entry name" value="EFh"/>
    <property type="match status" value="3"/>
</dbReference>
<dbReference type="PANTHER" id="PTHR10891">
    <property type="entry name" value="EF-HAND CALCIUM-BINDING DOMAIN CONTAINING PROTEIN"/>
    <property type="match status" value="1"/>
</dbReference>
<evidence type="ECO:0000259" key="5">
    <source>
        <dbReference type="SMART" id="SM00054"/>
    </source>
</evidence>
<evidence type="ECO:0000313" key="6">
    <source>
        <dbReference type="EMBL" id="CAN78147.1"/>
    </source>
</evidence>
<gene>
    <name evidence="6" type="ORF">VITISV_039879</name>
</gene>
<keyword evidence="1" id="KW-0479">Metal-binding</keyword>
<dbReference type="InterPro" id="IPR011992">
    <property type="entry name" value="EF-hand-dom_pair"/>
</dbReference>
<dbReference type="Pfam" id="PF13499">
    <property type="entry name" value="EF-hand_7"/>
    <property type="match status" value="2"/>
</dbReference>
<reference evidence="6" key="1">
    <citation type="journal article" date="2007" name="PLoS ONE">
        <title>The first genome sequence of an elite grapevine cultivar (Pinot noir Vitis vinifera L.): coping with a highly heterozygous genome.</title>
        <authorList>
            <person name="Velasco R."/>
            <person name="Zharkikh A."/>
            <person name="Troggio M."/>
            <person name="Cartwright D.A."/>
            <person name="Cestaro A."/>
            <person name="Pruss D."/>
            <person name="Pindo M."/>
            <person name="FitzGerald L.M."/>
            <person name="Vezzulli S."/>
            <person name="Reid J."/>
            <person name="Malacarne G."/>
            <person name="Iliev D."/>
            <person name="Coppola G."/>
            <person name="Wardell B."/>
            <person name="Micheletti D."/>
            <person name="Macalma T."/>
            <person name="Facci M."/>
            <person name="Mitchell J.T."/>
            <person name="Perazzolli M."/>
            <person name="Eldredge G."/>
            <person name="Gatto P."/>
            <person name="Oyzerski R."/>
            <person name="Moretto M."/>
            <person name="Gutin N."/>
            <person name="Stefanini M."/>
            <person name="Chen Y."/>
            <person name="Segala C."/>
            <person name="Davenport C."/>
            <person name="Dematte L."/>
            <person name="Mraz A."/>
            <person name="Battilana J."/>
            <person name="Stormo K."/>
            <person name="Costa F."/>
            <person name="Tao Q."/>
            <person name="Si-Ammour A."/>
            <person name="Harkins T."/>
            <person name="Lackey A."/>
            <person name="Perbost C."/>
            <person name="Taillon B."/>
            <person name="Stella A."/>
            <person name="Solovyev V."/>
            <person name="Fawcett J.A."/>
            <person name="Sterck L."/>
            <person name="Vandepoele K."/>
            <person name="Grando S.M."/>
            <person name="Toppo S."/>
            <person name="Moser C."/>
            <person name="Lanchbury J."/>
            <person name="Bogden R."/>
            <person name="Skolnick M."/>
            <person name="Sgaramella V."/>
            <person name="Bhatnagar S.K."/>
            <person name="Fontana P."/>
            <person name="Gutin A."/>
            <person name="Van de Peer Y."/>
            <person name="Salamini F."/>
            <person name="Viola R."/>
        </authorList>
    </citation>
    <scope>NUCLEOTIDE SEQUENCE</scope>
</reference>
<evidence type="ECO:0000256" key="1">
    <source>
        <dbReference type="ARBA" id="ARBA00022723"/>
    </source>
</evidence>
<organism evidence="6">
    <name type="scientific">Vitis vinifera</name>
    <name type="common">Grape</name>
    <dbReference type="NCBI Taxonomy" id="29760"/>
    <lineage>
        <taxon>Eukaryota</taxon>
        <taxon>Viridiplantae</taxon>
        <taxon>Streptophyta</taxon>
        <taxon>Embryophyta</taxon>
        <taxon>Tracheophyta</taxon>
        <taxon>Spermatophyta</taxon>
        <taxon>Magnoliopsida</taxon>
        <taxon>eudicotyledons</taxon>
        <taxon>Gunneridae</taxon>
        <taxon>Pentapetalae</taxon>
        <taxon>rosids</taxon>
        <taxon>Vitales</taxon>
        <taxon>Vitaceae</taxon>
        <taxon>Viteae</taxon>
        <taxon>Vitis</taxon>
    </lineage>
</organism>
<sequence length="129" mass="14861">MINCSIYERIFKRFDEDGDGKLSPSELRRCVGTIGEELLMEEAQEVVESMDSDGDGLREGEERKMEELREAFRMYEMEGSGCITPKSLKRMLSRLGESRSVEECSVMIREFDVNGDGVLSFDEFKLMMF</sequence>
<protein>
    <recommendedName>
        <fullName evidence="5">EF-hand domain-containing protein</fullName>
    </recommendedName>
</protein>
<dbReference type="CDD" id="cd00051">
    <property type="entry name" value="EFh"/>
    <property type="match status" value="2"/>
</dbReference>
<evidence type="ECO:0000256" key="2">
    <source>
        <dbReference type="ARBA" id="ARBA00022737"/>
    </source>
</evidence>
<proteinExistence type="predicted"/>
<comment type="function">
    <text evidence="4">Potential calcium sensor that binds calcium in vitro.</text>
</comment>
<dbReference type="EMBL" id="AM431561">
    <property type="protein sequence ID" value="CAN78147.1"/>
    <property type="molecule type" value="Genomic_DNA"/>
</dbReference>
<feature type="domain" description="EF-hand" evidence="5">
    <location>
        <begin position="67"/>
        <end position="95"/>
    </location>
</feature>
<feature type="domain" description="EF-hand" evidence="5">
    <location>
        <begin position="6"/>
        <end position="34"/>
    </location>
</feature>
<evidence type="ECO:0000256" key="3">
    <source>
        <dbReference type="ARBA" id="ARBA00022837"/>
    </source>
</evidence>
<keyword evidence="2" id="KW-0677">Repeat</keyword>
<accession>A5APL7</accession>
<dbReference type="AlphaFoldDB" id="A5APL7"/>
<dbReference type="InterPro" id="IPR002048">
    <property type="entry name" value="EF_hand_dom"/>
</dbReference>
<keyword evidence="3" id="KW-0106">Calcium</keyword>
<dbReference type="InterPro" id="IPR039647">
    <property type="entry name" value="EF_hand_pair_protein_CML-like"/>
</dbReference>